<accession>A0ABN2MXA8</accession>
<dbReference type="InterPro" id="IPR051818">
    <property type="entry name" value="TPP_dependent_decarboxylase"/>
</dbReference>
<dbReference type="SUPFAM" id="SSF52518">
    <property type="entry name" value="Thiamin diphosphate-binding fold (THDP-binding)"/>
    <property type="match status" value="1"/>
</dbReference>
<dbReference type="RefSeq" id="WP_344414638.1">
    <property type="nucleotide sequence ID" value="NZ_BAAAQK010000005.1"/>
</dbReference>
<evidence type="ECO:0000256" key="1">
    <source>
        <dbReference type="ARBA" id="ARBA00022793"/>
    </source>
</evidence>
<evidence type="ECO:0000256" key="2">
    <source>
        <dbReference type="ARBA" id="ARBA00023052"/>
    </source>
</evidence>
<dbReference type="InterPro" id="IPR011766">
    <property type="entry name" value="TPP_enzyme_TPP-bd"/>
</dbReference>
<dbReference type="Gene3D" id="3.40.50.970">
    <property type="match status" value="1"/>
</dbReference>
<dbReference type="PANTHER" id="PTHR42818">
    <property type="entry name" value="SULFOPYRUVATE DECARBOXYLASE SUBUNIT ALPHA"/>
    <property type="match status" value="1"/>
</dbReference>
<dbReference type="PANTHER" id="PTHR42818:SF1">
    <property type="entry name" value="SULFOPYRUVATE DECARBOXYLASE"/>
    <property type="match status" value="1"/>
</dbReference>
<evidence type="ECO:0000259" key="4">
    <source>
        <dbReference type="Pfam" id="PF02775"/>
    </source>
</evidence>
<dbReference type="Pfam" id="PF02775">
    <property type="entry name" value="TPP_enzyme_C"/>
    <property type="match status" value="1"/>
</dbReference>
<dbReference type="Proteomes" id="UP001500449">
    <property type="component" value="Unassembled WGS sequence"/>
</dbReference>
<dbReference type="PROSITE" id="PS00187">
    <property type="entry name" value="TPP_ENZYMES"/>
    <property type="match status" value="1"/>
</dbReference>
<dbReference type="InterPro" id="IPR029061">
    <property type="entry name" value="THDP-binding"/>
</dbReference>
<dbReference type="EMBL" id="BAAAQK010000005">
    <property type="protein sequence ID" value="GAA1839975.1"/>
    <property type="molecule type" value="Genomic_DNA"/>
</dbReference>
<proteinExistence type="predicted"/>
<dbReference type="InterPro" id="IPR000399">
    <property type="entry name" value="TPP-bd_CS"/>
</dbReference>
<reference evidence="5 6" key="1">
    <citation type="journal article" date="2019" name="Int. J. Syst. Evol. Microbiol.">
        <title>The Global Catalogue of Microorganisms (GCM) 10K type strain sequencing project: providing services to taxonomists for standard genome sequencing and annotation.</title>
        <authorList>
            <consortium name="The Broad Institute Genomics Platform"/>
            <consortium name="The Broad Institute Genome Sequencing Center for Infectious Disease"/>
            <person name="Wu L."/>
            <person name="Ma J."/>
        </authorList>
    </citation>
    <scope>NUCLEOTIDE SEQUENCE [LARGE SCALE GENOMIC DNA]</scope>
    <source>
        <strain evidence="5 6">JCM 16009</strain>
    </source>
</reference>
<sequence length="196" mass="20341">MSLTDFLAQLAGARGEHDVVLATMTPAFLWPTVSTSDLDYCYVAPMGSVGPLGLGLALAQPDRRVIVIDGDGSLLMNLGALVTIGAQAPANLVHVVVDNDGYAITGGQPLPGRGGPQIRDLAAAADYREVHEIADPGALSSTDVERIRTVPGPVLLTAHVETVYDRSTLPDLTHSAKALATQGPAGYHNLRAALTA</sequence>
<feature type="domain" description="Thiamine pyrophosphate enzyme TPP-binding" evidence="4">
    <location>
        <begin position="36"/>
        <end position="119"/>
    </location>
</feature>
<organism evidence="5 6">
    <name type="scientific">Pseudonocardia ailaonensis</name>
    <dbReference type="NCBI Taxonomy" id="367279"/>
    <lineage>
        <taxon>Bacteria</taxon>
        <taxon>Bacillati</taxon>
        <taxon>Actinomycetota</taxon>
        <taxon>Actinomycetes</taxon>
        <taxon>Pseudonocardiales</taxon>
        <taxon>Pseudonocardiaceae</taxon>
        <taxon>Pseudonocardia</taxon>
    </lineage>
</organism>
<protein>
    <recommendedName>
        <fullName evidence="4">Thiamine pyrophosphate enzyme TPP-binding domain-containing protein</fullName>
    </recommendedName>
</protein>
<keyword evidence="2" id="KW-0786">Thiamine pyrophosphate</keyword>
<evidence type="ECO:0000256" key="3">
    <source>
        <dbReference type="ARBA" id="ARBA00023239"/>
    </source>
</evidence>
<keyword evidence="6" id="KW-1185">Reference proteome</keyword>
<name>A0ABN2MXA8_9PSEU</name>
<comment type="caution">
    <text evidence="5">The sequence shown here is derived from an EMBL/GenBank/DDBJ whole genome shotgun (WGS) entry which is preliminary data.</text>
</comment>
<keyword evidence="3" id="KW-0456">Lyase</keyword>
<keyword evidence="1" id="KW-0210">Decarboxylase</keyword>
<evidence type="ECO:0000313" key="6">
    <source>
        <dbReference type="Proteomes" id="UP001500449"/>
    </source>
</evidence>
<evidence type="ECO:0000313" key="5">
    <source>
        <dbReference type="EMBL" id="GAA1839975.1"/>
    </source>
</evidence>
<gene>
    <name evidence="5" type="ORF">GCM10009836_19020</name>
</gene>